<organism evidence="1 2">
    <name type="scientific">Candidatus Faecivivens stercoravium</name>
    <dbReference type="NCBI Taxonomy" id="2840803"/>
    <lineage>
        <taxon>Bacteria</taxon>
        <taxon>Bacillati</taxon>
        <taxon>Bacillota</taxon>
        <taxon>Clostridia</taxon>
        <taxon>Eubacteriales</taxon>
        <taxon>Oscillospiraceae</taxon>
        <taxon>Oscillospiraceae incertae sedis</taxon>
        <taxon>Candidatus Faecivivens</taxon>
    </lineage>
</organism>
<comment type="caution">
    <text evidence="1">The sequence shown here is derived from an EMBL/GenBank/DDBJ whole genome shotgun (WGS) entry which is preliminary data.</text>
</comment>
<dbReference type="AlphaFoldDB" id="A0A9D1DW93"/>
<feature type="non-terminal residue" evidence="1">
    <location>
        <position position="107"/>
    </location>
</feature>
<dbReference type="GO" id="GO:0004721">
    <property type="term" value="F:phosphoprotein phosphatase activity"/>
    <property type="evidence" value="ECO:0007669"/>
    <property type="project" value="InterPro"/>
</dbReference>
<dbReference type="Pfam" id="PF13350">
    <property type="entry name" value="Y_phosphatase3"/>
    <property type="match status" value="1"/>
</dbReference>
<accession>A0A9D1DW93</accession>
<sequence length="107" mass="11067">MDRKTEMEAVSLGLTGVANARRVAGYPAAGGRKVKGERLLRTGALGGASAEDLQRLIRYQVKYVVDFRTSFEKAGAPDPEIPGAVHLDIPILEESGDSAAGAAAAGG</sequence>
<dbReference type="Gene3D" id="3.90.190.10">
    <property type="entry name" value="Protein tyrosine phosphatase superfamily"/>
    <property type="match status" value="1"/>
</dbReference>
<protein>
    <submittedName>
        <fullName evidence="1">Tyrosine-protein phosphatase</fullName>
    </submittedName>
</protein>
<dbReference type="InterPro" id="IPR029021">
    <property type="entry name" value="Prot-tyrosine_phosphatase-like"/>
</dbReference>
<gene>
    <name evidence="1" type="ORF">IAB37_00210</name>
</gene>
<dbReference type="EMBL" id="DVHA01000007">
    <property type="protein sequence ID" value="HIR59989.1"/>
    <property type="molecule type" value="Genomic_DNA"/>
</dbReference>
<evidence type="ECO:0000313" key="2">
    <source>
        <dbReference type="Proteomes" id="UP000824241"/>
    </source>
</evidence>
<name>A0A9D1DW93_9FIRM</name>
<reference evidence="1" key="1">
    <citation type="submission" date="2020-10" db="EMBL/GenBank/DDBJ databases">
        <authorList>
            <person name="Gilroy R."/>
        </authorList>
    </citation>
    <scope>NUCLEOTIDE SEQUENCE</scope>
    <source>
        <strain evidence="1">CHK189-12415</strain>
    </source>
</reference>
<reference evidence="1" key="2">
    <citation type="journal article" date="2021" name="PeerJ">
        <title>Extensive microbial diversity within the chicken gut microbiome revealed by metagenomics and culture.</title>
        <authorList>
            <person name="Gilroy R."/>
            <person name="Ravi A."/>
            <person name="Getino M."/>
            <person name="Pursley I."/>
            <person name="Horton D.L."/>
            <person name="Alikhan N.F."/>
            <person name="Baker D."/>
            <person name="Gharbi K."/>
            <person name="Hall N."/>
            <person name="Watson M."/>
            <person name="Adriaenssens E.M."/>
            <person name="Foster-Nyarko E."/>
            <person name="Jarju S."/>
            <person name="Secka A."/>
            <person name="Antonio M."/>
            <person name="Oren A."/>
            <person name="Chaudhuri R.R."/>
            <person name="La Ragione R."/>
            <person name="Hildebrand F."/>
            <person name="Pallen M.J."/>
        </authorList>
    </citation>
    <scope>NUCLEOTIDE SEQUENCE</scope>
    <source>
        <strain evidence="1">CHK189-12415</strain>
    </source>
</reference>
<proteinExistence type="predicted"/>
<dbReference type="InterPro" id="IPR026893">
    <property type="entry name" value="Tyr/Ser_Pase_IphP-type"/>
</dbReference>
<dbReference type="SUPFAM" id="SSF52799">
    <property type="entry name" value="(Phosphotyrosine protein) phosphatases II"/>
    <property type="match status" value="1"/>
</dbReference>
<evidence type="ECO:0000313" key="1">
    <source>
        <dbReference type="EMBL" id="HIR59989.1"/>
    </source>
</evidence>
<dbReference type="Proteomes" id="UP000824241">
    <property type="component" value="Unassembled WGS sequence"/>
</dbReference>